<gene>
    <name evidence="2" type="ORF">GCM10012275_16130</name>
</gene>
<keyword evidence="2" id="KW-0418">Kinase</keyword>
<accession>A0A8J3FTZ8</accession>
<dbReference type="GO" id="GO:0004674">
    <property type="term" value="F:protein serine/threonine kinase activity"/>
    <property type="evidence" value="ECO:0007669"/>
    <property type="project" value="UniProtKB-KW"/>
</dbReference>
<keyword evidence="1" id="KW-0732">Signal</keyword>
<dbReference type="AlphaFoldDB" id="A0A8J3FTZ8"/>
<keyword evidence="2" id="KW-0723">Serine/threonine-protein kinase</keyword>
<dbReference type="PANTHER" id="PTHR47197">
    <property type="entry name" value="PROTEIN NIRF"/>
    <property type="match status" value="1"/>
</dbReference>
<dbReference type="SUPFAM" id="SSF50974">
    <property type="entry name" value="Nitrous oxide reductase, N-terminal domain"/>
    <property type="match status" value="1"/>
</dbReference>
<reference evidence="2" key="2">
    <citation type="submission" date="2020-09" db="EMBL/GenBank/DDBJ databases">
        <authorList>
            <person name="Sun Q."/>
            <person name="Zhou Y."/>
        </authorList>
    </citation>
    <scope>NUCLEOTIDE SEQUENCE</scope>
    <source>
        <strain evidence="2">CGMCC 4.5737</strain>
    </source>
</reference>
<keyword evidence="3" id="KW-1185">Reference proteome</keyword>
<evidence type="ECO:0000313" key="3">
    <source>
        <dbReference type="Proteomes" id="UP000637578"/>
    </source>
</evidence>
<feature type="signal peptide" evidence="1">
    <location>
        <begin position="1"/>
        <end position="30"/>
    </location>
</feature>
<proteinExistence type="predicted"/>
<dbReference type="Gene3D" id="2.130.10.10">
    <property type="entry name" value="YVTN repeat-like/Quinoprotein amine dehydrogenase"/>
    <property type="match status" value="2"/>
</dbReference>
<dbReference type="Proteomes" id="UP000637578">
    <property type="component" value="Unassembled WGS sequence"/>
</dbReference>
<protein>
    <submittedName>
        <fullName evidence="2">Serine/threonine protein kinase</fullName>
    </submittedName>
</protein>
<dbReference type="EMBL" id="BMMK01000005">
    <property type="protein sequence ID" value="GGM45891.1"/>
    <property type="molecule type" value="Genomic_DNA"/>
</dbReference>
<sequence>MARFHTPKLRLLLAACAAVLLAASSGAAVAEPPAPGATGADRDVLLVGNAEGGTITLLDSQNMAKLDEINAIPDLQQRLDQMNPVERIGYEVVRGQAGGDRFVDDLAVSPDGKTLYVSRGNLADTVAIDLKTRQQLWRTKIEGFHSNHMQLSPDGTRLFVSALTARKVQVLNAADGAVVGEFPTGDWPHGNDFSPDGQRLYNSSIGVIPVPDFLEPLKGQRQLTIVDAKTLEVIRTIPFEHGIRPLVMTPDEKTIYMQLSFLNGLVEVDVPSGKIVRRVDLPLSDEAKKMKREDYPLDSAHHGLAMSGDGSKLCAAGTISNYVAILSRPALTVDRIIPVGHEPYWALTSKDGARCFVSNSQDSTISVISYDKAEEIARVPVGKYPQRLREAALPEEVIGH</sequence>
<evidence type="ECO:0000313" key="2">
    <source>
        <dbReference type="EMBL" id="GGM45891.1"/>
    </source>
</evidence>
<dbReference type="InterPro" id="IPR051200">
    <property type="entry name" value="Host-pathogen_enzymatic-act"/>
</dbReference>
<dbReference type="InterPro" id="IPR011045">
    <property type="entry name" value="N2O_reductase_N"/>
</dbReference>
<dbReference type="RefSeq" id="WP_189055495.1">
    <property type="nucleotide sequence ID" value="NZ_BMMK01000005.1"/>
</dbReference>
<reference evidence="2" key="1">
    <citation type="journal article" date="2014" name="Int. J. Syst. Evol. Microbiol.">
        <title>Complete genome sequence of Corynebacterium casei LMG S-19264T (=DSM 44701T), isolated from a smear-ripened cheese.</title>
        <authorList>
            <consortium name="US DOE Joint Genome Institute (JGI-PGF)"/>
            <person name="Walter F."/>
            <person name="Albersmeier A."/>
            <person name="Kalinowski J."/>
            <person name="Ruckert C."/>
        </authorList>
    </citation>
    <scope>NUCLEOTIDE SEQUENCE</scope>
    <source>
        <strain evidence="2">CGMCC 4.5737</strain>
    </source>
</reference>
<evidence type="ECO:0000256" key="1">
    <source>
        <dbReference type="SAM" id="SignalP"/>
    </source>
</evidence>
<feature type="chain" id="PRO_5035210314" evidence="1">
    <location>
        <begin position="31"/>
        <end position="400"/>
    </location>
</feature>
<comment type="caution">
    <text evidence="2">The sequence shown here is derived from an EMBL/GenBank/DDBJ whole genome shotgun (WGS) entry which is preliminary data.</text>
</comment>
<organism evidence="2 3">
    <name type="scientific">Longimycelium tulufanense</name>
    <dbReference type="NCBI Taxonomy" id="907463"/>
    <lineage>
        <taxon>Bacteria</taxon>
        <taxon>Bacillati</taxon>
        <taxon>Actinomycetota</taxon>
        <taxon>Actinomycetes</taxon>
        <taxon>Pseudonocardiales</taxon>
        <taxon>Pseudonocardiaceae</taxon>
        <taxon>Longimycelium</taxon>
    </lineage>
</organism>
<name>A0A8J3FTZ8_9PSEU</name>
<dbReference type="InterPro" id="IPR015943">
    <property type="entry name" value="WD40/YVTN_repeat-like_dom_sf"/>
</dbReference>
<keyword evidence="2" id="KW-0808">Transferase</keyword>
<dbReference type="PANTHER" id="PTHR47197:SF3">
    <property type="entry name" value="DIHYDRO-HEME D1 DEHYDROGENASE"/>
    <property type="match status" value="1"/>
</dbReference>